<dbReference type="AlphaFoldDB" id="A0A061RUV5"/>
<evidence type="ECO:0000313" key="1">
    <source>
        <dbReference type="EMBL" id="JAC76602.1"/>
    </source>
</evidence>
<proteinExistence type="predicted"/>
<organism evidence="1">
    <name type="scientific">Tetraselmis sp. GSL018</name>
    <dbReference type="NCBI Taxonomy" id="582737"/>
    <lineage>
        <taxon>Eukaryota</taxon>
        <taxon>Viridiplantae</taxon>
        <taxon>Chlorophyta</taxon>
        <taxon>core chlorophytes</taxon>
        <taxon>Chlorodendrophyceae</taxon>
        <taxon>Chlorodendrales</taxon>
        <taxon>Chlorodendraceae</taxon>
        <taxon>Tetraselmis</taxon>
    </lineage>
</organism>
<accession>A0A061RUV5</accession>
<sequence length="33" mass="3671">LGRVAAWKTERQGQRRHVNVLGHELGSSATVAW</sequence>
<protein>
    <submittedName>
        <fullName evidence="1">Uncharacterized protein</fullName>
    </submittedName>
</protein>
<reference evidence="1" key="1">
    <citation type="submission" date="2014-05" db="EMBL/GenBank/DDBJ databases">
        <title>The transcriptome of the halophilic microalga Tetraselmis sp. GSL018 isolated from the Great Salt Lake, Utah.</title>
        <authorList>
            <person name="Jinkerson R.E."/>
            <person name="D'Adamo S."/>
            <person name="Posewitz M.C."/>
        </authorList>
    </citation>
    <scope>NUCLEOTIDE SEQUENCE</scope>
    <source>
        <strain evidence="1">GSL018</strain>
    </source>
</reference>
<dbReference type="EMBL" id="GBEZ01008963">
    <property type="protein sequence ID" value="JAC76602.1"/>
    <property type="molecule type" value="Transcribed_RNA"/>
</dbReference>
<feature type="non-terminal residue" evidence="1">
    <location>
        <position position="1"/>
    </location>
</feature>
<gene>
    <name evidence="1" type="ORF">TSPGSL018_19746</name>
</gene>
<name>A0A061RUV5_9CHLO</name>